<dbReference type="Proteomes" id="UP000215459">
    <property type="component" value="Unassembled WGS sequence"/>
</dbReference>
<dbReference type="Pfam" id="PF20769">
    <property type="entry name" value="YPEB_N"/>
    <property type="match status" value="1"/>
</dbReference>
<feature type="domain" description="Sporulation protein YpeB N-terminal" evidence="2">
    <location>
        <begin position="31"/>
        <end position="165"/>
    </location>
</feature>
<evidence type="ECO:0000259" key="2">
    <source>
        <dbReference type="Pfam" id="PF20769"/>
    </source>
</evidence>
<dbReference type="Pfam" id="PF14620">
    <property type="entry name" value="YPEB_PepSY1-2"/>
    <property type="match status" value="1"/>
</dbReference>
<evidence type="ECO:0000259" key="1">
    <source>
        <dbReference type="Pfam" id="PF14620"/>
    </source>
</evidence>
<gene>
    <name evidence="3" type="primary">ypeB</name>
    <name evidence="3" type="ORF">CHM34_01710</name>
</gene>
<dbReference type="NCBIfam" id="TIGR02889">
    <property type="entry name" value="spore_YpeB"/>
    <property type="match status" value="1"/>
</dbReference>
<evidence type="ECO:0000313" key="4">
    <source>
        <dbReference type="Proteomes" id="UP000215459"/>
    </source>
</evidence>
<dbReference type="AlphaFoldDB" id="A0A235BCH7"/>
<feature type="domain" description="Sporulation protein YpeB PepSY1 and PepSY2" evidence="1">
    <location>
        <begin position="183"/>
        <end position="374"/>
    </location>
</feature>
<organism evidence="3 4">
    <name type="scientific">Paludifilum halophilum</name>
    <dbReference type="NCBI Taxonomy" id="1642702"/>
    <lineage>
        <taxon>Bacteria</taxon>
        <taxon>Bacillati</taxon>
        <taxon>Bacillota</taxon>
        <taxon>Bacilli</taxon>
        <taxon>Bacillales</taxon>
        <taxon>Thermoactinomycetaceae</taxon>
        <taxon>Paludifilum</taxon>
    </lineage>
</organism>
<sequence length="448" mass="51513">MYRRIAAVLFPVTLVALIGVGVWGFQENQDKNSMLIKAENQYQRAFHDLNFHMDQLQDELGKSLALNTRRQLSTCMTNVWRLSASARNDLGQLPLTMMPFDKTEQFLSKIGDFTYRVGVRDLDRKPLTDKEYNTLRNLYDRSNTVQKDLQKVQSEVLKKDLRWMDVELAQASEDKVMDNTIIDGFKKVDKVSEGLSEVDWGSTINNLEAHQRQKYKNLKGNHVSPAEVKEKVADVLDRTDTKGIKVVLNREGDVQTYTARLNKNENRELNAEITKKGGYLLSMIYDRPVKKAKLNLDQAQAQAIQFLDHLGYPEMEAISYDEVGKMATFTFVRRQNDVVIYPEKVGVKVAMDNGEIVGFQADEYVFNHRESRDLKPKLSKAEARKNVNPRLKTEESQLAVIFGDKGKEVLCYEFMGKLGKSRYRVFINAQNGDEEFVEKVKEEDVEQL</sequence>
<name>A0A235BCH7_9BACL</name>
<dbReference type="RefSeq" id="WP_094262840.1">
    <property type="nucleotide sequence ID" value="NZ_NOWF01000001.1"/>
</dbReference>
<reference evidence="3 4" key="1">
    <citation type="submission" date="2017-07" db="EMBL/GenBank/DDBJ databases">
        <title>The genome sequence of Paludifilum halophilum highlights mechanisms for microbial adaptation to high salt environemnts.</title>
        <authorList>
            <person name="Belbahri L."/>
        </authorList>
    </citation>
    <scope>NUCLEOTIDE SEQUENCE [LARGE SCALE GENOMIC DNA]</scope>
    <source>
        <strain evidence="3 4">DSM 102817</strain>
    </source>
</reference>
<dbReference type="EMBL" id="NOWF01000001">
    <property type="protein sequence ID" value="OYD09739.1"/>
    <property type="molecule type" value="Genomic_DNA"/>
</dbReference>
<dbReference type="InterPro" id="IPR048402">
    <property type="entry name" value="YpeB_N"/>
</dbReference>
<dbReference type="InterPro" id="IPR014239">
    <property type="entry name" value="YpeB_PepSY1-2"/>
</dbReference>
<keyword evidence="4" id="KW-1185">Reference proteome</keyword>
<dbReference type="GO" id="GO:0009847">
    <property type="term" value="P:spore germination"/>
    <property type="evidence" value="ECO:0007669"/>
    <property type="project" value="InterPro"/>
</dbReference>
<proteinExistence type="predicted"/>
<accession>A0A235BCH7</accession>
<comment type="caution">
    <text evidence="3">The sequence shown here is derived from an EMBL/GenBank/DDBJ whole genome shotgun (WGS) entry which is preliminary data.</text>
</comment>
<protein>
    <submittedName>
        <fullName evidence="3">Germination protein YpeB</fullName>
    </submittedName>
</protein>
<evidence type="ECO:0000313" key="3">
    <source>
        <dbReference type="EMBL" id="OYD09739.1"/>
    </source>
</evidence>
<dbReference type="OrthoDB" id="2372097at2"/>